<dbReference type="AlphaFoldDB" id="A0A940WTK5"/>
<dbReference type="Pfam" id="PF12802">
    <property type="entry name" value="MarR_2"/>
    <property type="match status" value="1"/>
</dbReference>
<dbReference type="PANTHER" id="PTHR39515">
    <property type="entry name" value="CONSERVED PROTEIN"/>
    <property type="match status" value="1"/>
</dbReference>
<dbReference type="GO" id="GO:0003700">
    <property type="term" value="F:DNA-binding transcription factor activity"/>
    <property type="evidence" value="ECO:0007669"/>
    <property type="project" value="InterPro"/>
</dbReference>
<dbReference type="PANTHER" id="PTHR39515:SF2">
    <property type="entry name" value="HTH-TYPE TRANSCRIPTIONAL REGULATOR RV0880"/>
    <property type="match status" value="1"/>
</dbReference>
<protein>
    <submittedName>
        <fullName evidence="2">Winged helix-turn-helix transcriptional regulator</fullName>
    </submittedName>
</protein>
<dbReference type="Gene3D" id="1.10.10.10">
    <property type="entry name" value="Winged helix-like DNA-binding domain superfamily/Winged helix DNA-binding domain"/>
    <property type="match status" value="1"/>
</dbReference>
<sequence>MNHLDGTAEELSAVVLGFRRVIRRRLRQDLPGPSLRGAQVELLRLVETDPGIGVALAARTLHLAGNSVSTLVNQLVEAGMLRREVDPADRRAARLFVTEAAAERMSRWRSARLRLVGDALTRLPEDEIAAVEAALPALRHLIAELAKEEDE</sequence>
<dbReference type="InterPro" id="IPR036390">
    <property type="entry name" value="WH_DNA-bd_sf"/>
</dbReference>
<keyword evidence="3" id="KW-1185">Reference proteome</keyword>
<dbReference type="InterPro" id="IPR036388">
    <property type="entry name" value="WH-like_DNA-bd_sf"/>
</dbReference>
<dbReference type="SUPFAM" id="SSF46785">
    <property type="entry name" value="Winged helix' DNA-binding domain"/>
    <property type="match status" value="1"/>
</dbReference>
<dbReference type="Proteomes" id="UP000674234">
    <property type="component" value="Unassembled WGS sequence"/>
</dbReference>
<organism evidence="2 3">
    <name type="scientific">Microbispora oryzae</name>
    <dbReference type="NCBI Taxonomy" id="2806554"/>
    <lineage>
        <taxon>Bacteria</taxon>
        <taxon>Bacillati</taxon>
        <taxon>Actinomycetota</taxon>
        <taxon>Actinomycetes</taxon>
        <taxon>Streptosporangiales</taxon>
        <taxon>Streptosporangiaceae</taxon>
        <taxon>Microbispora</taxon>
    </lineage>
</organism>
<dbReference type="EMBL" id="JAFCNB010000015">
    <property type="protein sequence ID" value="MBP2706866.1"/>
    <property type="molecule type" value="Genomic_DNA"/>
</dbReference>
<evidence type="ECO:0000313" key="2">
    <source>
        <dbReference type="EMBL" id="MBP2706866.1"/>
    </source>
</evidence>
<proteinExistence type="predicted"/>
<comment type="caution">
    <text evidence="2">The sequence shown here is derived from an EMBL/GenBank/DDBJ whole genome shotgun (WGS) entry which is preliminary data.</text>
</comment>
<dbReference type="SMART" id="SM00347">
    <property type="entry name" value="HTH_MARR"/>
    <property type="match status" value="1"/>
</dbReference>
<evidence type="ECO:0000259" key="1">
    <source>
        <dbReference type="PROSITE" id="PS50995"/>
    </source>
</evidence>
<accession>A0A940WTK5</accession>
<feature type="domain" description="HTH marR-type" evidence="1">
    <location>
        <begin position="8"/>
        <end position="147"/>
    </location>
</feature>
<evidence type="ECO:0000313" key="3">
    <source>
        <dbReference type="Proteomes" id="UP000674234"/>
    </source>
</evidence>
<dbReference type="InterPro" id="IPR000835">
    <property type="entry name" value="HTH_MarR-typ"/>
</dbReference>
<gene>
    <name evidence="2" type="ORF">JOL79_23955</name>
</gene>
<dbReference type="PROSITE" id="PS50995">
    <property type="entry name" value="HTH_MARR_2"/>
    <property type="match status" value="1"/>
</dbReference>
<reference evidence="2" key="1">
    <citation type="submission" date="2021-02" db="EMBL/GenBank/DDBJ databases">
        <title>Draft genome sequence of Microbispora sp. RL4-1S isolated from rice leaves in Thailand.</title>
        <authorList>
            <person name="Muangham S."/>
            <person name="Duangmal K."/>
        </authorList>
    </citation>
    <scope>NUCLEOTIDE SEQUENCE</scope>
    <source>
        <strain evidence="2">RL4-1S</strain>
    </source>
</reference>
<name>A0A940WTK5_9ACTN</name>
<dbReference type="InterPro" id="IPR052526">
    <property type="entry name" value="HTH-type_Bedaq_tolerance"/>
</dbReference>